<name>A0AAU9U5I7_EUPED</name>
<dbReference type="Proteomes" id="UP001153954">
    <property type="component" value="Unassembled WGS sequence"/>
</dbReference>
<protein>
    <submittedName>
        <fullName evidence="1">Uncharacterized protein</fullName>
    </submittedName>
</protein>
<comment type="caution">
    <text evidence="1">The sequence shown here is derived from an EMBL/GenBank/DDBJ whole genome shotgun (WGS) entry which is preliminary data.</text>
</comment>
<sequence>MKGGIRRAPKIIPVVVGKIFLRWIFTKADLLFFIHRIFWYVFNARLSMNSSVDFFESLIDEDGRFAELNCQEPPQRGQRRQTNTVQRARPLIQGVYSNTLQYCFC</sequence>
<evidence type="ECO:0000313" key="1">
    <source>
        <dbReference type="EMBL" id="CAH2094408.1"/>
    </source>
</evidence>
<keyword evidence="2" id="KW-1185">Reference proteome</keyword>
<accession>A0AAU9U5I7</accession>
<proteinExistence type="predicted"/>
<gene>
    <name evidence="1" type="ORF">EEDITHA_LOCUS9974</name>
</gene>
<reference evidence="1" key="1">
    <citation type="submission" date="2022-03" db="EMBL/GenBank/DDBJ databases">
        <authorList>
            <person name="Tunstrom K."/>
        </authorList>
    </citation>
    <scope>NUCLEOTIDE SEQUENCE</scope>
</reference>
<evidence type="ECO:0000313" key="2">
    <source>
        <dbReference type="Proteomes" id="UP001153954"/>
    </source>
</evidence>
<dbReference type="AlphaFoldDB" id="A0AAU9U5I7"/>
<organism evidence="1 2">
    <name type="scientific">Euphydryas editha</name>
    <name type="common">Edith's checkerspot</name>
    <dbReference type="NCBI Taxonomy" id="104508"/>
    <lineage>
        <taxon>Eukaryota</taxon>
        <taxon>Metazoa</taxon>
        <taxon>Ecdysozoa</taxon>
        <taxon>Arthropoda</taxon>
        <taxon>Hexapoda</taxon>
        <taxon>Insecta</taxon>
        <taxon>Pterygota</taxon>
        <taxon>Neoptera</taxon>
        <taxon>Endopterygota</taxon>
        <taxon>Lepidoptera</taxon>
        <taxon>Glossata</taxon>
        <taxon>Ditrysia</taxon>
        <taxon>Papilionoidea</taxon>
        <taxon>Nymphalidae</taxon>
        <taxon>Nymphalinae</taxon>
        <taxon>Euphydryas</taxon>
    </lineage>
</organism>
<dbReference type="EMBL" id="CAKOGL010000014">
    <property type="protein sequence ID" value="CAH2094408.1"/>
    <property type="molecule type" value="Genomic_DNA"/>
</dbReference>